<feature type="domain" description="Carbohydrate-binding" evidence="1">
    <location>
        <begin position="53"/>
        <end position="209"/>
    </location>
</feature>
<dbReference type="Pfam" id="PF06452">
    <property type="entry name" value="CBM9_1"/>
    <property type="match status" value="1"/>
</dbReference>
<dbReference type="PROSITE" id="PS51257">
    <property type="entry name" value="PROKAR_LIPOPROTEIN"/>
    <property type="match status" value="1"/>
</dbReference>
<comment type="caution">
    <text evidence="2">The sequence shown here is derived from an EMBL/GenBank/DDBJ whole genome shotgun (WGS) entry which is preliminary data.</text>
</comment>
<dbReference type="InterPro" id="IPR010502">
    <property type="entry name" value="Carb-bd_dom_fam9"/>
</dbReference>
<dbReference type="Proteomes" id="UP001165444">
    <property type="component" value="Unassembled WGS sequence"/>
</dbReference>
<dbReference type="Gene3D" id="2.60.40.1190">
    <property type="match status" value="1"/>
</dbReference>
<sequence>MKKELMTLGALSWALLACTPQPQTEEKNVDFSPVTPLNPPTYVCYKAPGEIKIDGKLTEWDAVPWTSDFTDIEGDKRPAPLYQTRAKMAYDEKGMYFAAWMDEPHVWAYQTEHDCVIFLENDFEIFLDPTGDTHNYLEYEVNALGTDWDLYLSQPYRNRPAVLNGWEFAGMKSAVWVDGTVNNPNDTDKGWGVEVFIPWETLNQVMNGHKGTPNNGDQFRVNFSRVEWTTEVKDGKYVKIPIKGEDKIREYNWVWAPTGVINIHLPEYWAYVQFSDKVAGQGEDSFQAKLEEATKWMLRQLYYRQKEYQAATGEFAATATALKASDICSAEQVAKMTVERTASLFEISLPAADGSVWRINQDGFVWK</sequence>
<dbReference type="PANTHER" id="PTHR35532">
    <property type="entry name" value="SIMILAR TO POLYHYDROXYALKANOATE DEPOLYMERASE"/>
    <property type="match status" value="1"/>
</dbReference>
<dbReference type="SUPFAM" id="SSF49344">
    <property type="entry name" value="CBD9-like"/>
    <property type="match status" value="1"/>
</dbReference>
<reference evidence="2 3" key="1">
    <citation type="submission" date="2022-03" db="EMBL/GenBank/DDBJ databases">
        <title>Parabacteroides sp. nov. isolated from swine feces.</title>
        <authorList>
            <person name="Bak J.E."/>
        </authorList>
    </citation>
    <scope>NUCLEOTIDE SEQUENCE [LARGE SCALE GENOMIC DNA]</scope>
    <source>
        <strain evidence="2 3">AGMB00274</strain>
    </source>
</reference>
<protein>
    <submittedName>
        <fullName evidence="2">Carbohydrate-binding family 9-like protein</fullName>
    </submittedName>
</protein>
<proteinExistence type="predicted"/>
<name>A0ABT0BWV7_9BACT</name>
<keyword evidence="3" id="KW-1185">Reference proteome</keyword>
<evidence type="ECO:0000259" key="1">
    <source>
        <dbReference type="Pfam" id="PF06452"/>
    </source>
</evidence>
<dbReference type="CDD" id="cd09620">
    <property type="entry name" value="CBM9_like_3"/>
    <property type="match status" value="1"/>
</dbReference>
<accession>A0ABT0BWV7</accession>
<dbReference type="RefSeq" id="WP_243323102.1">
    <property type="nucleotide sequence ID" value="NZ_JAKZMM010000002.1"/>
</dbReference>
<evidence type="ECO:0000313" key="2">
    <source>
        <dbReference type="EMBL" id="MCJ2379260.1"/>
    </source>
</evidence>
<organism evidence="2 3">
    <name type="scientific">Parabacteroides faecalis</name>
    <dbReference type="NCBI Taxonomy" id="2924040"/>
    <lineage>
        <taxon>Bacteria</taxon>
        <taxon>Pseudomonadati</taxon>
        <taxon>Bacteroidota</taxon>
        <taxon>Bacteroidia</taxon>
        <taxon>Bacteroidales</taxon>
        <taxon>Tannerellaceae</taxon>
        <taxon>Parabacteroides</taxon>
    </lineage>
</organism>
<evidence type="ECO:0000313" key="3">
    <source>
        <dbReference type="Proteomes" id="UP001165444"/>
    </source>
</evidence>
<dbReference type="EMBL" id="JAKZMM010000002">
    <property type="protein sequence ID" value="MCJ2379260.1"/>
    <property type="molecule type" value="Genomic_DNA"/>
</dbReference>
<gene>
    <name evidence="2" type="ORF">MUN53_01280</name>
</gene>
<dbReference type="PANTHER" id="PTHR35532:SF5">
    <property type="entry name" value="CARBOHYDRATE-BINDING DOMAIN-CONTAINING PROTEIN"/>
    <property type="match status" value="1"/>
</dbReference>